<dbReference type="AlphaFoldDB" id="A0A0F6HDG1"/>
<dbReference type="EMBL" id="AHNQ02000014">
    <property type="protein sequence ID" value="EKO26359.1"/>
    <property type="molecule type" value="Genomic_DNA"/>
</dbReference>
<dbReference type="RefSeq" id="WP_002119249.1">
    <property type="nucleotide sequence ID" value="NZ_AHNQ02000014.1"/>
</dbReference>
<comment type="caution">
    <text evidence="1">The sequence shown here is derived from an EMBL/GenBank/DDBJ whole genome shotgun (WGS) entry which is preliminary data.</text>
</comment>
<organism evidence="1 2">
    <name type="scientific">Leptospira interrogans str. UI 12621</name>
    <dbReference type="NCBI Taxonomy" id="1049937"/>
    <lineage>
        <taxon>Bacteria</taxon>
        <taxon>Pseudomonadati</taxon>
        <taxon>Spirochaetota</taxon>
        <taxon>Spirochaetia</taxon>
        <taxon>Leptospirales</taxon>
        <taxon>Leptospiraceae</taxon>
        <taxon>Leptospira</taxon>
    </lineage>
</organism>
<evidence type="ECO:0000313" key="2">
    <source>
        <dbReference type="Proteomes" id="UP000006324"/>
    </source>
</evidence>
<proteinExistence type="predicted"/>
<sequence>MPEFLKFVWGRPSCFEFPEKDDYFENARKHFTPRDKDEGLLSLWELDTNSFCIAAFIVRRPESPSRPLSWVKLTDALLNRISLQPEHNPDGSTFSCVSSFHYLLNLVDITRIDSLVTELQSELNTQGPSIFETIEKSRIKPFLQQKDSECSNYETEKLASWVESYLK</sequence>
<gene>
    <name evidence="1" type="ORF">LEP1GSC104_3197</name>
</gene>
<protein>
    <submittedName>
        <fullName evidence="1">Uncharacterized protein</fullName>
    </submittedName>
</protein>
<evidence type="ECO:0000313" key="1">
    <source>
        <dbReference type="EMBL" id="EKO26359.1"/>
    </source>
</evidence>
<accession>A0A0F6HDG1</accession>
<reference evidence="1 2" key="1">
    <citation type="submission" date="2012-09" db="EMBL/GenBank/DDBJ databases">
        <authorList>
            <person name="Harkins D.M."/>
            <person name="Durkin A.S."/>
            <person name="Brinkac L.M."/>
            <person name="Selengut J.D."/>
            <person name="Sanka R."/>
            <person name="DePew J."/>
            <person name="Purushe J."/>
            <person name="Chanthongthip A."/>
            <person name="Lattana O."/>
            <person name="Phetsouvanh R."/>
            <person name="Newton P.N."/>
            <person name="Vinetz J.M."/>
            <person name="Sutton G.G."/>
            <person name="Nelson W.C."/>
            <person name="Fouts D.E."/>
        </authorList>
    </citation>
    <scope>NUCLEOTIDE SEQUENCE [LARGE SCALE GENOMIC DNA]</scope>
    <source>
        <strain evidence="1 2">UI 12621</strain>
    </source>
</reference>
<name>A0A0F6HDG1_LEPIR</name>
<dbReference type="Proteomes" id="UP000006324">
    <property type="component" value="Unassembled WGS sequence"/>
</dbReference>